<dbReference type="CDD" id="cd00712">
    <property type="entry name" value="AsnB"/>
    <property type="match status" value="1"/>
</dbReference>
<dbReference type="EC" id="6.3.5.4" evidence="3"/>
<keyword evidence="5" id="KW-0067">ATP-binding</keyword>
<dbReference type="InterPro" id="IPR051786">
    <property type="entry name" value="ASN_synthetase/amidase"/>
</dbReference>
<accession>A0ABX0H644</accession>
<dbReference type="SUPFAM" id="SSF56235">
    <property type="entry name" value="N-terminal nucleophile aminohydrolases (Ntn hydrolases)"/>
    <property type="match status" value="1"/>
</dbReference>
<dbReference type="InterPro" id="IPR029055">
    <property type="entry name" value="Ntn_hydrolases_N"/>
</dbReference>
<evidence type="ECO:0000313" key="10">
    <source>
        <dbReference type="Proteomes" id="UP000649799"/>
    </source>
</evidence>
<dbReference type="SUPFAM" id="SSF52402">
    <property type="entry name" value="Adenine nucleotide alpha hydrolases-like"/>
    <property type="match status" value="1"/>
</dbReference>
<organism evidence="9 10">
    <name type="scientific">Cyclobacterium plantarum</name>
    <dbReference type="NCBI Taxonomy" id="2716263"/>
    <lineage>
        <taxon>Bacteria</taxon>
        <taxon>Pseudomonadati</taxon>
        <taxon>Bacteroidota</taxon>
        <taxon>Cytophagia</taxon>
        <taxon>Cytophagales</taxon>
        <taxon>Cyclobacteriaceae</taxon>
        <taxon>Cyclobacterium</taxon>
    </lineage>
</organism>
<gene>
    <name evidence="9" type="primary">asnB</name>
    <name evidence="9" type="ORF">G9Q97_09840</name>
</gene>
<evidence type="ECO:0000259" key="8">
    <source>
        <dbReference type="PROSITE" id="PS51278"/>
    </source>
</evidence>
<comment type="catalytic activity">
    <reaction evidence="7">
        <text>L-aspartate + L-glutamine + ATP + H2O = L-asparagine + L-glutamate + AMP + diphosphate + H(+)</text>
        <dbReference type="Rhea" id="RHEA:12228"/>
        <dbReference type="ChEBI" id="CHEBI:15377"/>
        <dbReference type="ChEBI" id="CHEBI:15378"/>
        <dbReference type="ChEBI" id="CHEBI:29985"/>
        <dbReference type="ChEBI" id="CHEBI:29991"/>
        <dbReference type="ChEBI" id="CHEBI:30616"/>
        <dbReference type="ChEBI" id="CHEBI:33019"/>
        <dbReference type="ChEBI" id="CHEBI:58048"/>
        <dbReference type="ChEBI" id="CHEBI:58359"/>
        <dbReference type="ChEBI" id="CHEBI:456215"/>
        <dbReference type="EC" id="6.3.5.4"/>
    </reaction>
</comment>
<dbReference type="NCBIfam" id="TIGR01536">
    <property type="entry name" value="asn_synth_AEB"/>
    <property type="match status" value="1"/>
</dbReference>
<dbReference type="PANTHER" id="PTHR43284:SF1">
    <property type="entry name" value="ASPARAGINE SYNTHETASE"/>
    <property type="match status" value="1"/>
</dbReference>
<evidence type="ECO:0000256" key="4">
    <source>
        <dbReference type="ARBA" id="ARBA00022741"/>
    </source>
</evidence>
<evidence type="ECO:0000256" key="2">
    <source>
        <dbReference type="ARBA" id="ARBA00005752"/>
    </source>
</evidence>
<dbReference type="InterPro" id="IPR006426">
    <property type="entry name" value="Asn_synth_AEB"/>
</dbReference>
<dbReference type="InterPro" id="IPR001962">
    <property type="entry name" value="Asn_synthase"/>
</dbReference>
<evidence type="ECO:0000256" key="1">
    <source>
        <dbReference type="ARBA" id="ARBA00005187"/>
    </source>
</evidence>
<evidence type="ECO:0000256" key="6">
    <source>
        <dbReference type="ARBA" id="ARBA00022962"/>
    </source>
</evidence>
<evidence type="ECO:0000256" key="3">
    <source>
        <dbReference type="ARBA" id="ARBA00012737"/>
    </source>
</evidence>
<dbReference type="RefSeq" id="WP_166146297.1">
    <property type="nucleotide sequence ID" value="NZ_JAANYN010000003.1"/>
</dbReference>
<evidence type="ECO:0000256" key="7">
    <source>
        <dbReference type="ARBA" id="ARBA00048741"/>
    </source>
</evidence>
<dbReference type="InterPro" id="IPR017932">
    <property type="entry name" value="GATase_2_dom"/>
</dbReference>
<reference evidence="9 10" key="1">
    <citation type="submission" date="2020-03" db="EMBL/GenBank/DDBJ databases">
        <title>Cyclobacterium plantarum sp. nov., a marine bacterium isolated from a coastal-marine wetland.</title>
        <authorList>
            <person name="Sanchez-Porro C."/>
            <person name="Ventosa A."/>
            <person name="Amoozegar M."/>
        </authorList>
    </citation>
    <scope>NUCLEOTIDE SEQUENCE [LARGE SCALE GENOMIC DNA]</scope>
    <source>
        <strain evidence="9 10">GBPx2</strain>
    </source>
</reference>
<dbReference type="GO" id="GO:0004066">
    <property type="term" value="F:asparagine synthase (glutamine-hydrolyzing) activity"/>
    <property type="evidence" value="ECO:0007669"/>
    <property type="project" value="UniProtKB-EC"/>
</dbReference>
<dbReference type="Pfam" id="PF13537">
    <property type="entry name" value="GATase_7"/>
    <property type="match status" value="1"/>
</dbReference>
<dbReference type="PROSITE" id="PS51278">
    <property type="entry name" value="GATASE_TYPE_2"/>
    <property type="match status" value="1"/>
</dbReference>
<proteinExistence type="inferred from homology"/>
<evidence type="ECO:0000256" key="5">
    <source>
        <dbReference type="ARBA" id="ARBA00022840"/>
    </source>
</evidence>
<feature type="domain" description="Glutamine amidotransferase type-2" evidence="8">
    <location>
        <begin position="2"/>
        <end position="207"/>
    </location>
</feature>
<comment type="similarity">
    <text evidence="2">Belongs to the asparagine synthetase family.</text>
</comment>
<dbReference type="InterPro" id="IPR014729">
    <property type="entry name" value="Rossmann-like_a/b/a_fold"/>
</dbReference>
<keyword evidence="6" id="KW-0315">Glutamine amidotransferase</keyword>
<name>A0ABX0H644_9BACT</name>
<keyword evidence="4" id="KW-0547">Nucleotide-binding</keyword>
<dbReference type="PANTHER" id="PTHR43284">
    <property type="entry name" value="ASPARAGINE SYNTHETASE (GLUTAMINE-HYDROLYZING)"/>
    <property type="match status" value="1"/>
</dbReference>
<protein>
    <recommendedName>
        <fullName evidence="3">asparagine synthase (glutamine-hydrolyzing)</fullName>
        <ecNumber evidence="3">6.3.5.4</ecNumber>
    </recommendedName>
</protein>
<dbReference type="Gene3D" id="3.60.20.10">
    <property type="entry name" value="Glutamine Phosphoribosylpyrophosphate, subunit 1, domain 1"/>
    <property type="match status" value="1"/>
</dbReference>
<dbReference type="EMBL" id="JAANYN010000003">
    <property type="protein sequence ID" value="NHE57114.1"/>
    <property type="molecule type" value="Genomic_DNA"/>
</dbReference>
<dbReference type="Pfam" id="PF00733">
    <property type="entry name" value="Asn_synthase"/>
    <property type="match status" value="1"/>
</dbReference>
<dbReference type="InterPro" id="IPR033738">
    <property type="entry name" value="AsnB_N"/>
</dbReference>
<dbReference type="Proteomes" id="UP000649799">
    <property type="component" value="Unassembled WGS sequence"/>
</dbReference>
<keyword evidence="10" id="KW-1185">Reference proteome</keyword>
<sequence length="610" mass="69510">MCGILGSIDIKLSEEQLDLIKHRGPDDSGLISIPGQMHRLWLGHRRLSIVDLSPAGHQPMSSDCGNYTLIFNGEIYNHEEIRKTLNQQQFRGHSDTETILYALKENGIKAAEKFNGIFAFAFVDLLQQKLLIARDFFGVKPLYYSSTSDGFLFSSELRPIKSIIKNISIDSNSLSTLLRLRYVPSPYTLYKNIYKVRPGHFIEVDLSKERINPNEQALTINDSKLFSGSFDDAVDQYNELFSASVKRQLMSDVEIGIMLSGGVDSAMVASIAAKNGSRQTKAFTVGYDGKYASDEISDAQETARLLNLEHHIVKISNNDYHDLFAQCVEITEEPTATTSTIPFYCLSKLASEHVKVVLTGQGADEPLGGYFRYKEELLRQKLPNFVLDPFCSLVNNLPIKSEKIRRATQALPIRNDIERFDEAYSIFPYTQIEKLIGKSDNRSLEAIQYNYDLYKAKNLPHSAFRMMKIDARMNLADDLLNYTDKISMHFALETRVPILDTELVSFIESLPLSYKVNLFKGKIAHKKNAEKILPGNIINRPKKDFKSPTNEWFRNDIGTIGDLLTQSNTKFASFFDRLEINRTLELHKKGYNMEKQLFLLLSIYYWLEKS</sequence>
<keyword evidence="9" id="KW-0436">Ligase</keyword>
<dbReference type="Gene3D" id="3.40.50.620">
    <property type="entry name" value="HUPs"/>
    <property type="match status" value="1"/>
</dbReference>
<dbReference type="PIRSF" id="PIRSF001589">
    <property type="entry name" value="Asn_synthetase_glu-h"/>
    <property type="match status" value="1"/>
</dbReference>
<comment type="pathway">
    <text evidence="1">Amino-acid biosynthesis; L-asparagine biosynthesis; L-asparagine from L-aspartate (L-Gln route): step 1/1.</text>
</comment>
<dbReference type="CDD" id="cd01991">
    <property type="entry name" value="Asn_synthase_B_C"/>
    <property type="match status" value="1"/>
</dbReference>
<comment type="caution">
    <text evidence="9">The sequence shown here is derived from an EMBL/GenBank/DDBJ whole genome shotgun (WGS) entry which is preliminary data.</text>
</comment>
<evidence type="ECO:0000313" key="9">
    <source>
        <dbReference type="EMBL" id="NHE57114.1"/>
    </source>
</evidence>